<accession>A0A7Y0RB91</accession>
<dbReference type="AlphaFoldDB" id="A0A7Y0RB91"/>
<dbReference type="OrthoDB" id="9806939at2"/>
<dbReference type="InterPro" id="IPR058625">
    <property type="entry name" value="MdtA-like_BSH"/>
</dbReference>
<dbReference type="FunFam" id="2.40.30.170:FF:000010">
    <property type="entry name" value="Efflux RND transporter periplasmic adaptor subunit"/>
    <property type="match status" value="1"/>
</dbReference>
<dbReference type="EMBL" id="JABCKY010000001">
    <property type="protein sequence ID" value="NMT62746.1"/>
    <property type="molecule type" value="Genomic_DNA"/>
</dbReference>
<sequence>MVKQWLIALVLVALATAGALSWHYLVPEEADSAQRERPASKVNAISPNMEVVRDSVNAVGNLRALDQVELTTEVSGRVVEMNLASGKRVSQGQLLLRLDDRQARADLQVAEATLADARRQYQRAQRLQTNNSISRSQVDELRTAMAVAEARRESARTRLDNHRIEAPFEGVIGLSDISLGTYLSSGTSVASLDSTDRMELGFSIPERFLGQVRTGQLVLGRSPAYPDEGFEGELVELGTRINELSRTLPVRAIIDNPDGKLRPGQFMSANLTLREREALVIPEQALMIRGDDKYVFIAEDGIARRVSVSLGSRSPGWVEVSRGLSQDNRVIVTGQDRLSSGDRIDVVDDDNAIPENRFASSPDS</sequence>
<evidence type="ECO:0000313" key="8">
    <source>
        <dbReference type="EMBL" id="NMT62746.1"/>
    </source>
</evidence>
<dbReference type="InterPro" id="IPR058637">
    <property type="entry name" value="YknX-like_C"/>
</dbReference>
<dbReference type="Pfam" id="PF25954">
    <property type="entry name" value="Beta-barrel_RND_2"/>
    <property type="match status" value="1"/>
</dbReference>
<evidence type="ECO:0000256" key="1">
    <source>
        <dbReference type="ARBA" id="ARBA00009477"/>
    </source>
</evidence>
<evidence type="ECO:0000259" key="5">
    <source>
        <dbReference type="Pfam" id="PF25917"/>
    </source>
</evidence>
<dbReference type="GO" id="GO:0015562">
    <property type="term" value="F:efflux transmembrane transporter activity"/>
    <property type="evidence" value="ECO:0007669"/>
    <property type="project" value="TreeGrafter"/>
</dbReference>
<protein>
    <submittedName>
        <fullName evidence="8">Efflux RND transporter periplasmic adaptor subunit</fullName>
    </submittedName>
</protein>
<dbReference type="Pfam" id="PF25989">
    <property type="entry name" value="YknX_C"/>
    <property type="match status" value="1"/>
</dbReference>
<dbReference type="Gene3D" id="2.40.50.100">
    <property type="match status" value="1"/>
</dbReference>
<dbReference type="InterPro" id="IPR006143">
    <property type="entry name" value="RND_pump_MFP"/>
</dbReference>
<comment type="caution">
    <text evidence="8">The sequence shown here is derived from an EMBL/GenBank/DDBJ whole genome shotgun (WGS) entry which is preliminary data.</text>
</comment>
<dbReference type="Pfam" id="PF25917">
    <property type="entry name" value="BSH_RND"/>
    <property type="match status" value="1"/>
</dbReference>
<dbReference type="GO" id="GO:1990281">
    <property type="term" value="C:efflux pump complex"/>
    <property type="evidence" value="ECO:0007669"/>
    <property type="project" value="TreeGrafter"/>
</dbReference>
<feature type="domain" description="Multidrug resistance protein MdtA-like barrel-sandwich hybrid" evidence="5">
    <location>
        <begin position="67"/>
        <end position="188"/>
    </location>
</feature>
<evidence type="ECO:0000259" key="7">
    <source>
        <dbReference type="Pfam" id="PF25989"/>
    </source>
</evidence>
<feature type="domain" description="YknX-like C-terminal permuted SH3-like" evidence="7">
    <location>
        <begin position="278"/>
        <end position="346"/>
    </location>
</feature>
<organism evidence="8 9">
    <name type="scientific">Marinobacter orientalis</name>
    <dbReference type="NCBI Taxonomy" id="1928859"/>
    <lineage>
        <taxon>Bacteria</taxon>
        <taxon>Pseudomonadati</taxon>
        <taxon>Pseudomonadota</taxon>
        <taxon>Gammaproteobacteria</taxon>
        <taxon>Pseudomonadales</taxon>
        <taxon>Marinobacteraceae</taxon>
        <taxon>Marinobacter</taxon>
    </lineage>
</organism>
<feature type="domain" description="CusB-like beta-barrel" evidence="6">
    <location>
        <begin position="202"/>
        <end position="272"/>
    </location>
</feature>
<keyword evidence="9" id="KW-1185">Reference proteome</keyword>
<evidence type="ECO:0000259" key="6">
    <source>
        <dbReference type="Pfam" id="PF25954"/>
    </source>
</evidence>
<evidence type="ECO:0000256" key="2">
    <source>
        <dbReference type="ARBA" id="ARBA00023054"/>
    </source>
</evidence>
<dbReference type="Gene3D" id="2.40.420.20">
    <property type="match status" value="1"/>
</dbReference>
<name>A0A7Y0RB91_9GAMM</name>
<dbReference type="SUPFAM" id="SSF111369">
    <property type="entry name" value="HlyD-like secretion proteins"/>
    <property type="match status" value="1"/>
</dbReference>
<dbReference type="RefSeq" id="WP_135954111.1">
    <property type="nucleotide sequence ID" value="NZ_JABCKY010000001.1"/>
</dbReference>
<keyword evidence="2 3" id="KW-0175">Coiled coil</keyword>
<evidence type="ECO:0000313" key="9">
    <source>
        <dbReference type="Proteomes" id="UP000567186"/>
    </source>
</evidence>
<dbReference type="Gene3D" id="2.40.30.170">
    <property type="match status" value="1"/>
</dbReference>
<evidence type="ECO:0000256" key="3">
    <source>
        <dbReference type="SAM" id="Coils"/>
    </source>
</evidence>
<dbReference type="PANTHER" id="PTHR30469:SF11">
    <property type="entry name" value="BLL4320 PROTEIN"/>
    <property type="match status" value="1"/>
</dbReference>
<gene>
    <name evidence="8" type="ORF">HIU99_03960</name>
</gene>
<evidence type="ECO:0000256" key="4">
    <source>
        <dbReference type="SAM" id="MobiDB-lite"/>
    </source>
</evidence>
<dbReference type="NCBIfam" id="TIGR01730">
    <property type="entry name" value="RND_mfp"/>
    <property type="match status" value="1"/>
</dbReference>
<feature type="coiled-coil region" evidence="3">
    <location>
        <begin position="100"/>
        <end position="165"/>
    </location>
</feature>
<comment type="similarity">
    <text evidence="1">Belongs to the membrane fusion protein (MFP) (TC 8.A.1) family.</text>
</comment>
<dbReference type="Proteomes" id="UP000567186">
    <property type="component" value="Unassembled WGS sequence"/>
</dbReference>
<dbReference type="PANTHER" id="PTHR30469">
    <property type="entry name" value="MULTIDRUG RESISTANCE PROTEIN MDTA"/>
    <property type="match status" value="1"/>
</dbReference>
<dbReference type="Gene3D" id="1.10.287.470">
    <property type="entry name" value="Helix hairpin bin"/>
    <property type="match status" value="1"/>
</dbReference>
<reference evidence="8 9" key="1">
    <citation type="submission" date="2020-04" db="EMBL/GenBank/DDBJ databases">
        <title>Marinobacter oceani sp. nov., isolated from marine solar saltern.</title>
        <authorList>
            <person name="Chen X.-Y."/>
        </authorList>
    </citation>
    <scope>NUCLEOTIDE SEQUENCE [LARGE SCALE GENOMIC DNA]</scope>
    <source>
        <strain evidence="8 9">W62</strain>
    </source>
</reference>
<dbReference type="InterPro" id="IPR058792">
    <property type="entry name" value="Beta-barrel_RND_2"/>
</dbReference>
<proteinExistence type="inferred from homology"/>
<feature type="region of interest" description="Disordered" evidence="4">
    <location>
        <begin position="343"/>
        <end position="364"/>
    </location>
</feature>